<dbReference type="Pfam" id="PF13523">
    <property type="entry name" value="Acetyltransf_8"/>
    <property type="match status" value="1"/>
</dbReference>
<reference evidence="6 7" key="2">
    <citation type="submission" date="2022-06" db="EMBL/GenBank/DDBJ databases">
        <title>Genomic Encyclopedia of Type Strains, Phase I: the one thousand microbial genomes (KMG-I) project.</title>
        <authorList>
            <person name="Kyrpides N."/>
        </authorList>
    </citation>
    <scope>NUCLEOTIDE SEQUENCE [LARGE SCALE GENOMIC DNA]</scope>
    <source>
        <strain evidence="6 7">DSM 43889</strain>
    </source>
</reference>
<feature type="domain" description="Acyltransferase MbtK/IucB-like conserved" evidence="5">
    <location>
        <begin position="28"/>
        <end position="76"/>
    </location>
</feature>
<proteinExistence type="predicted"/>
<dbReference type="Proteomes" id="UP000791080">
    <property type="component" value="Unassembled WGS sequence"/>
</dbReference>
<comment type="caution">
    <text evidence="6">The sequence shown here is derived from an EMBL/GenBank/DDBJ whole genome shotgun (WGS) entry which is preliminary data.</text>
</comment>
<evidence type="ECO:0000256" key="2">
    <source>
        <dbReference type="ARBA" id="ARBA00005102"/>
    </source>
</evidence>
<dbReference type="SMART" id="SM01006">
    <property type="entry name" value="AlcB"/>
    <property type="match status" value="1"/>
</dbReference>
<dbReference type="PANTHER" id="PTHR31438">
    <property type="entry name" value="LYSINE N-ACYLTRANSFERASE C17G9.06C-RELATED"/>
    <property type="match status" value="1"/>
</dbReference>
<name>A0ABT1JDE6_ACTCY</name>
<evidence type="ECO:0000313" key="7">
    <source>
        <dbReference type="Proteomes" id="UP000791080"/>
    </source>
</evidence>
<evidence type="ECO:0000256" key="1">
    <source>
        <dbReference type="ARBA" id="ARBA00003818"/>
    </source>
</evidence>
<reference evidence="6 7" key="1">
    <citation type="submission" date="2013-07" db="EMBL/GenBank/DDBJ databases">
        <authorList>
            <consortium name="DOE Joint Genome Institute"/>
            <person name="Reeve W."/>
            <person name="Huntemann M."/>
            <person name="Han J."/>
            <person name="Chen A."/>
            <person name="Kyrpides N."/>
            <person name="Mavromatis K."/>
            <person name="Markowitz V."/>
            <person name="Palaniappan K."/>
            <person name="Ivanova N."/>
            <person name="Schaumberg A."/>
            <person name="Pati A."/>
            <person name="Liolios K."/>
            <person name="Nordberg H.P."/>
            <person name="Cantor M.N."/>
            <person name="Hua S.X."/>
            <person name="Woyke T."/>
        </authorList>
    </citation>
    <scope>NUCLEOTIDE SEQUENCE [LARGE SCALE GENOMIC DNA]</scope>
    <source>
        <strain evidence="6 7">DSM 43889</strain>
    </source>
</reference>
<dbReference type="SUPFAM" id="SSF55729">
    <property type="entry name" value="Acyl-CoA N-acyltransferases (Nat)"/>
    <property type="match status" value="1"/>
</dbReference>
<dbReference type="InterPro" id="IPR016181">
    <property type="entry name" value="Acyl_CoA_acyltransferase"/>
</dbReference>
<organism evidence="6 7">
    <name type="scientific">Actinoalloteichus caeruleus DSM 43889</name>
    <dbReference type="NCBI Taxonomy" id="1120930"/>
    <lineage>
        <taxon>Bacteria</taxon>
        <taxon>Bacillati</taxon>
        <taxon>Actinomycetota</taxon>
        <taxon>Actinomycetes</taxon>
        <taxon>Pseudonocardiales</taxon>
        <taxon>Pseudonocardiaceae</taxon>
        <taxon>Actinoalloteichus</taxon>
        <taxon>Actinoalloteichus cyanogriseus</taxon>
    </lineage>
</organism>
<dbReference type="EMBL" id="AUBJ02000001">
    <property type="protein sequence ID" value="MCP2330304.1"/>
    <property type="molecule type" value="Genomic_DNA"/>
</dbReference>
<gene>
    <name evidence="6" type="ORF">G443_000574</name>
</gene>
<sequence>MRTDESRPHPAGPVFEFDAGALGLIALHPLVPASDVDLLHRWVTQDRARFWGMTGLSRAEVLETYRYVDSLPTHHAFLARRRGVPVGLVQTYEPAEDPMGDYYEVRRGDIGFHLFSGPPAGDPEPGFTSALLAAVVAFVSRDPAVRRVVAEPDARNAKVLDLLRRNGFDLGPELRMADKTARLAVLDLGADQR</sequence>
<evidence type="ECO:0000259" key="5">
    <source>
        <dbReference type="SMART" id="SM01006"/>
    </source>
</evidence>
<evidence type="ECO:0000256" key="4">
    <source>
        <dbReference type="ARBA" id="ARBA00031122"/>
    </source>
</evidence>
<dbReference type="InterPro" id="IPR019432">
    <property type="entry name" value="Acyltransferase_MbtK/IucB-like"/>
</dbReference>
<keyword evidence="7" id="KW-1185">Reference proteome</keyword>
<accession>A0ABT1JDE6</accession>
<comment type="function">
    <text evidence="1">Acyltransferase required for the direct transfer of medium- to long-chain fatty acyl moieties from a carrier protein (MbtL) on to the epsilon-amino group of lysine residue in the mycobactin core.</text>
</comment>
<comment type="pathway">
    <text evidence="2">Siderophore biosynthesis; mycobactin biosynthesis.</text>
</comment>
<dbReference type="PANTHER" id="PTHR31438:SF1">
    <property type="entry name" value="LYSINE N-ACYLTRANSFERASE C17G9.06C-RELATED"/>
    <property type="match status" value="1"/>
</dbReference>
<protein>
    <recommendedName>
        <fullName evidence="3">Lysine N-acyltransferase MbtK</fullName>
    </recommendedName>
    <alternativeName>
        <fullName evidence="4">Mycobactin synthase protein K</fullName>
    </alternativeName>
</protein>
<evidence type="ECO:0000256" key="3">
    <source>
        <dbReference type="ARBA" id="ARBA00020586"/>
    </source>
</evidence>
<dbReference type="Gene3D" id="3.40.630.30">
    <property type="match status" value="1"/>
</dbReference>
<evidence type="ECO:0000313" key="6">
    <source>
        <dbReference type="EMBL" id="MCP2330304.1"/>
    </source>
</evidence>
<dbReference type="RefSeq" id="WP_162147290.1">
    <property type="nucleotide sequence ID" value="NZ_AUBJ02000001.1"/>
</dbReference>